<dbReference type="InterPro" id="IPR027417">
    <property type="entry name" value="P-loop_NTPase"/>
</dbReference>
<reference evidence="2" key="1">
    <citation type="submission" date="2020-08" db="EMBL/GenBank/DDBJ databases">
        <title>Multicomponent nature underlies the extraordinary mechanical properties of spider dragline silk.</title>
        <authorList>
            <person name="Kono N."/>
            <person name="Nakamura H."/>
            <person name="Mori M."/>
            <person name="Yoshida Y."/>
            <person name="Ohtoshi R."/>
            <person name="Malay A.D."/>
            <person name="Moran D.A.P."/>
            <person name="Tomita M."/>
            <person name="Numata K."/>
            <person name="Arakawa K."/>
        </authorList>
    </citation>
    <scope>NUCLEOTIDE SEQUENCE</scope>
</reference>
<evidence type="ECO:0000313" key="2">
    <source>
        <dbReference type="EMBL" id="GFX94810.1"/>
    </source>
</evidence>
<name>A0A8X6RIK0_TRICX</name>
<dbReference type="InterPro" id="IPR026082">
    <property type="entry name" value="ABCA"/>
</dbReference>
<dbReference type="Gene3D" id="3.40.50.300">
    <property type="entry name" value="P-loop containing nucleotide triphosphate hydrolases"/>
    <property type="match status" value="1"/>
</dbReference>
<sequence length="624" mass="71372">MNDAARKLSFIPLGYDTEGKMVQMYENSTSNVIAGIVFDNHLTEPLKTTKIIEFKIRSETIPGYFLNIDGLFPKAPVLGPLNKNSIWGTDISVSYDDFGPYVMLPCFGVSFSKRIMFKDEGKKSVFWTGHKSPQTEVIESFGLHELKPEFFEKEPYGIRPFIEFKYLTKMKGFESEGTQLQIDHILEMLDLELKRKTRAGVLSDSWKRKLSVGIALIGESEIVVMDDPTNRMDPYSRRIVWEALKTEKAFRTIFISTSHVEEAEAIGDRIGILDDGELQSFGSASFVKKIYGAGYHLIIEKEESCRVTDVTRLIKYHVSSARIYHSNNSLKYILPHDESPMFQFLFSELEEKKESLKITDYVLSQITMKNLFNKVSLKASSSYAISDFKTEMFGDETFDNTGVDEDNQNLLFVKERNEALSLYIQQAVAILKKQFKFSMRHPLLFLTQLLILFFGSMVSNALVQKGIVYDTPLELNLSLYNVSGTPIEVQYSVNSSNKLDRDLSDVFASLFDHRNKPFSLDVREETLNEHLLELAEQDPFDYFKNYFMAVDFSSDSKSSIITAYYNNKAFHSPALSLLYVHNTILKYITKDNGSHSLKVINHPFPAKYPKMAVVSYHSVICFIL</sequence>
<dbReference type="Proteomes" id="UP000887159">
    <property type="component" value="Unassembled WGS sequence"/>
</dbReference>
<keyword evidence="3" id="KW-1185">Reference proteome</keyword>
<accession>A0A8X6RIK0</accession>
<evidence type="ECO:0000259" key="1">
    <source>
        <dbReference type="PROSITE" id="PS50893"/>
    </source>
</evidence>
<dbReference type="GO" id="GO:0016887">
    <property type="term" value="F:ATP hydrolysis activity"/>
    <property type="evidence" value="ECO:0007669"/>
    <property type="project" value="InterPro"/>
</dbReference>
<dbReference type="GO" id="GO:0005524">
    <property type="term" value="F:ATP binding"/>
    <property type="evidence" value="ECO:0007669"/>
    <property type="project" value="UniProtKB-KW"/>
</dbReference>
<evidence type="ECO:0000313" key="3">
    <source>
        <dbReference type="Proteomes" id="UP000887159"/>
    </source>
</evidence>
<dbReference type="PANTHER" id="PTHR19229">
    <property type="entry name" value="ATP-BINDING CASSETTE TRANSPORTER SUBFAMILY A ABCA"/>
    <property type="match status" value="1"/>
</dbReference>
<dbReference type="GO" id="GO:0005319">
    <property type="term" value="F:lipid transporter activity"/>
    <property type="evidence" value="ECO:0007669"/>
    <property type="project" value="TreeGrafter"/>
</dbReference>
<organism evidence="2 3">
    <name type="scientific">Trichonephila clavipes</name>
    <name type="common">Golden silk orbweaver</name>
    <name type="synonym">Nephila clavipes</name>
    <dbReference type="NCBI Taxonomy" id="2585209"/>
    <lineage>
        <taxon>Eukaryota</taxon>
        <taxon>Metazoa</taxon>
        <taxon>Ecdysozoa</taxon>
        <taxon>Arthropoda</taxon>
        <taxon>Chelicerata</taxon>
        <taxon>Arachnida</taxon>
        <taxon>Araneae</taxon>
        <taxon>Araneomorphae</taxon>
        <taxon>Entelegynae</taxon>
        <taxon>Araneoidea</taxon>
        <taxon>Nephilidae</taxon>
        <taxon>Trichonephila</taxon>
    </lineage>
</organism>
<keyword evidence="2" id="KW-0067">ATP-binding</keyword>
<comment type="caution">
    <text evidence="2">The sequence shown here is derived from an EMBL/GenBank/DDBJ whole genome shotgun (WGS) entry which is preliminary data.</text>
</comment>
<dbReference type="AlphaFoldDB" id="A0A8X6RIK0"/>
<dbReference type="GO" id="GO:0140359">
    <property type="term" value="F:ABC-type transporter activity"/>
    <property type="evidence" value="ECO:0007669"/>
    <property type="project" value="InterPro"/>
</dbReference>
<protein>
    <submittedName>
        <fullName evidence="2">ATP-binding cassette sub-family A member 3</fullName>
    </submittedName>
</protein>
<feature type="domain" description="ABC transporter" evidence="1">
    <location>
        <begin position="56"/>
        <end position="300"/>
    </location>
</feature>
<dbReference type="EMBL" id="BMAU01021181">
    <property type="protein sequence ID" value="GFX94810.1"/>
    <property type="molecule type" value="Genomic_DNA"/>
</dbReference>
<keyword evidence="2" id="KW-0547">Nucleotide-binding</keyword>
<dbReference type="SUPFAM" id="SSF52540">
    <property type="entry name" value="P-loop containing nucleoside triphosphate hydrolases"/>
    <property type="match status" value="1"/>
</dbReference>
<proteinExistence type="predicted"/>
<dbReference type="InterPro" id="IPR003439">
    <property type="entry name" value="ABC_transporter-like_ATP-bd"/>
</dbReference>
<gene>
    <name evidence="2" type="primary">Abca3</name>
    <name evidence="2" type="ORF">TNCV_2378831</name>
</gene>
<dbReference type="PROSITE" id="PS50893">
    <property type="entry name" value="ABC_TRANSPORTER_2"/>
    <property type="match status" value="1"/>
</dbReference>
<dbReference type="GO" id="GO:0016020">
    <property type="term" value="C:membrane"/>
    <property type="evidence" value="ECO:0007669"/>
    <property type="project" value="InterPro"/>
</dbReference>